<evidence type="ECO:0000313" key="10">
    <source>
        <dbReference type="Proteomes" id="UP001610063"/>
    </source>
</evidence>
<reference evidence="9 10" key="1">
    <citation type="journal article" date="2013" name="Int. J. Syst. Evol. Microbiol.">
        <title>Marinoscillum luteum sp. nov., isolated from marine sediment.</title>
        <authorList>
            <person name="Cha I.T."/>
            <person name="Park S.J."/>
            <person name="Kim S.J."/>
            <person name="Kim J.G."/>
            <person name="Jung M.Y."/>
            <person name="Shin K.S."/>
            <person name="Kwon K.K."/>
            <person name="Yang S.H."/>
            <person name="Seo Y.S."/>
            <person name="Rhee S.K."/>
        </authorList>
    </citation>
    <scope>NUCLEOTIDE SEQUENCE [LARGE SCALE GENOMIC DNA]</scope>
    <source>
        <strain evidence="9 10">KCTC 23939</strain>
    </source>
</reference>
<evidence type="ECO:0000256" key="1">
    <source>
        <dbReference type="ARBA" id="ARBA00004651"/>
    </source>
</evidence>
<feature type="transmembrane region" description="Helical" evidence="6">
    <location>
        <begin position="471"/>
        <end position="493"/>
    </location>
</feature>
<dbReference type="RefSeq" id="WP_395415854.1">
    <property type="nucleotide sequence ID" value="NZ_JBIPKE010000008.1"/>
</dbReference>
<feature type="transmembrane region" description="Helical" evidence="6">
    <location>
        <begin position="808"/>
        <end position="836"/>
    </location>
</feature>
<dbReference type="NCBIfam" id="NF038404">
    <property type="entry name" value="perm_prefix_2"/>
    <property type="match status" value="1"/>
</dbReference>
<gene>
    <name evidence="9" type="ORF">ACHKAR_01345</name>
</gene>
<protein>
    <submittedName>
        <fullName evidence="9">ABC transporter permease</fullName>
    </submittedName>
</protein>
<dbReference type="InterPro" id="IPR003838">
    <property type="entry name" value="ABC3_permease_C"/>
</dbReference>
<feature type="transmembrane region" description="Helical" evidence="6">
    <location>
        <begin position="430"/>
        <end position="451"/>
    </location>
</feature>
<accession>A0ABW7N5T1</accession>
<feature type="domain" description="MacB-like periplasmic core" evidence="8">
    <location>
        <begin position="98"/>
        <end position="322"/>
    </location>
</feature>
<dbReference type="InterPro" id="IPR025857">
    <property type="entry name" value="MacB_PCD"/>
</dbReference>
<sequence length="895" mass="101703">MEDLNIQPPRGANRLLAFFCKTEYLEDIQGDLEEEYILKHQKGPLKALLWYYWQVIRLFRPGLTKSSKINHLIPTNGSMFRNHLIVAIRNLWKYKSGTAINIIGLSTGICAFILIALFIQDELSYDQHHVHADNTYRLTVKNIDKNGELSRHWAFASAGHAQRLKADYPEITHATRFYAWAFPDIQIGDKVFPSEQVVFADKDVFDVFTFPFILGNAESAFREIKSIVLTEQSAIRLFGNDWRNDDILGKTIQITRDANKASFVVSGVMEDMPENQHFHFEYLAPIEFLEPVFGEGMNNVTGNYNWLTYLRLQEGTDPRRIEQYKDDFFDKYVGLFENGIPAKKAYDFELQPLLSIHLNSHLEGEIESNGSLQQVYIFGTVGILLLVVACINYMNLATSHFSRRTKEVGVRKAIGAQKSSLIQQFLTESLMVNLLSFPVAIMLTWLALPYLNDFMEKQLTFNMLENRELLLGLILLLVMVAIISGSYPALFLSRINLIQALKGEAAINSNKWNFRSWLITFQYAVTIGLLFTLAVIEGQMKFIQNSDPGYRKDQILHLSMSRNIRNLDVFKNELLSHPAIHKATYASRVPTGRLADNWNSAFFNDQTAVETTFRLPFILADEDFLETFEIELVAGKNFTAAMEMSTDSVGYYLVNRAAAKALGFDDPEDIVGRKLSYGNYDDHTYKAGRILGVTEDFHFESLHSEITPMVILKGDWNMRTICMQISPGDVQSALAHVEETWTKFDPINSPEYQFMDDLFDQQYQAEERLSTMIKVFTVIAVLIGCLGLIGMVGFIIDTRYKEIGIRKVLGASVFSIISMIGQRFLILIGIGCLVALPTSYFFISGWLDGFVYHINIGLLLVILPAVATLVLTLITISYQTLKASLINPVECLKDE</sequence>
<keyword evidence="3 6" id="KW-0812">Transmembrane</keyword>
<dbReference type="InterPro" id="IPR047699">
    <property type="entry name" value="Permease_put_prefix"/>
</dbReference>
<dbReference type="PANTHER" id="PTHR30572">
    <property type="entry name" value="MEMBRANE COMPONENT OF TRANSPORTER-RELATED"/>
    <property type="match status" value="1"/>
</dbReference>
<evidence type="ECO:0000256" key="2">
    <source>
        <dbReference type="ARBA" id="ARBA00022475"/>
    </source>
</evidence>
<keyword evidence="10" id="KW-1185">Reference proteome</keyword>
<evidence type="ECO:0000313" key="9">
    <source>
        <dbReference type="EMBL" id="MFH6982059.1"/>
    </source>
</evidence>
<organism evidence="9 10">
    <name type="scientific">Marinoscillum luteum</name>
    <dbReference type="NCBI Taxonomy" id="861051"/>
    <lineage>
        <taxon>Bacteria</taxon>
        <taxon>Pseudomonadati</taxon>
        <taxon>Bacteroidota</taxon>
        <taxon>Cytophagia</taxon>
        <taxon>Cytophagales</taxon>
        <taxon>Reichenbachiellaceae</taxon>
        <taxon>Marinoscillum</taxon>
    </lineage>
</organism>
<dbReference type="Pfam" id="PF02687">
    <property type="entry name" value="FtsX"/>
    <property type="match status" value="2"/>
</dbReference>
<comment type="caution">
    <text evidence="9">The sequence shown here is derived from an EMBL/GenBank/DDBJ whole genome shotgun (WGS) entry which is preliminary data.</text>
</comment>
<feature type="transmembrane region" description="Helical" evidence="6">
    <location>
        <begin position="856"/>
        <end position="876"/>
    </location>
</feature>
<evidence type="ECO:0000256" key="4">
    <source>
        <dbReference type="ARBA" id="ARBA00022989"/>
    </source>
</evidence>
<dbReference type="Pfam" id="PF12704">
    <property type="entry name" value="MacB_PCD"/>
    <property type="match status" value="1"/>
</dbReference>
<keyword evidence="4 6" id="KW-1133">Transmembrane helix</keyword>
<feature type="transmembrane region" description="Helical" evidence="6">
    <location>
        <begin position="375"/>
        <end position="396"/>
    </location>
</feature>
<evidence type="ECO:0000259" key="8">
    <source>
        <dbReference type="Pfam" id="PF12704"/>
    </source>
</evidence>
<dbReference type="Proteomes" id="UP001610063">
    <property type="component" value="Unassembled WGS sequence"/>
</dbReference>
<proteinExistence type="predicted"/>
<evidence type="ECO:0000256" key="6">
    <source>
        <dbReference type="SAM" id="Phobius"/>
    </source>
</evidence>
<feature type="transmembrane region" description="Helical" evidence="6">
    <location>
        <begin position="99"/>
        <end position="119"/>
    </location>
</feature>
<feature type="domain" description="ABC3 transporter permease C-terminal" evidence="7">
    <location>
        <begin position="381"/>
        <end position="496"/>
    </location>
</feature>
<comment type="subcellular location">
    <subcellularLocation>
        <location evidence="1">Cell membrane</location>
        <topology evidence="1">Multi-pass membrane protein</topology>
    </subcellularLocation>
</comment>
<dbReference type="InterPro" id="IPR050250">
    <property type="entry name" value="Macrolide_Exporter_MacB"/>
</dbReference>
<feature type="domain" description="ABC3 transporter permease C-terminal" evidence="7">
    <location>
        <begin position="775"/>
        <end position="888"/>
    </location>
</feature>
<feature type="transmembrane region" description="Helical" evidence="6">
    <location>
        <begin position="775"/>
        <end position="796"/>
    </location>
</feature>
<feature type="transmembrane region" description="Helical" evidence="6">
    <location>
        <begin position="514"/>
        <end position="536"/>
    </location>
</feature>
<dbReference type="PANTHER" id="PTHR30572:SF18">
    <property type="entry name" value="ABC-TYPE MACROLIDE FAMILY EXPORT SYSTEM PERMEASE COMPONENT 2"/>
    <property type="match status" value="1"/>
</dbReference>
<keyword evidence="2" id="KW-1003">Cell membrane</keyword>
<dbReference type="EMBL" id="JBIPKE010000008">
    <property type="protein sequence ID" value="MFH6982059.1"/>
    <property type="molecule type" value="Genomic_DNA"/>
</dbReference>
<name>A0ABW7N5T1_9BACT</name>
<evidence type="ECO:0000256" key="5">
    <source>
        <dbReference type="ARBA" id="ARBA00023136"/>
    </source>
</evidence>
<keyword evidence="5 6" id="KW-0472">Membrane</keyword>
<evidence type="ECO:0000256" key="3">
    <source>
        <dbReference type="ARBA" id="ARBA00022692"/>
    </source>
</evidence>
<evidence type="ECO:0000259" key="7">
    <source>
        <dbReference type="Pfam" id="PF02687"/>
    </source>
</evidence>